<accession>A0A1J0MDR6</accession>
<reference evidence="2" key="1">
    <citation type="submission" date="2016-11" db="EMBL/GenBank/DDBJ databases">
        <authorList>
            <person name="Jaros S."/>
            <person name="Januszkiewicz K."/>
            <person name="Wedrychowicz H."/>
        </authorList>
    </citation>
    <scope>NUCLEOTIDE SEQUENCE [LARGE SCALE GENOMIC DNA]</scope>
</reference>
<dbReference type="Proteomes" id="UP000224050">
    <property type="component" value="Segment"/>
</dbReference>
<dbReference type="Pfam" id="PF23140">
    <property type="entry name" value="Gp80"/>
    <property type="match status" value="1"/>
</dbReference>
<organism evidence="1 2">
    <name type="scientific">Mycobacterium phage Mitti</name>
    <dbReference type="NCBI Taxonomy" id="1917488"/>
    <lineage>
        <taxon>Viruses</taxon>
        <taxon>Duplodnaviria</taxon>
        <taxon>Heunggongvirae</taxon>
        <taxon>Uroviricota</taxon>
        <taxon>Caudoviricetes</taxon>
        <taxon>Weiservirinae</taxon>
        <taxon>Fionnbharthvirus</taxon>
        <taxon>Fionnbharthvirus fionnbharth</taxon>
    </lineage>
</organism>
<evidence type="ECO:0000313" key="2">
    <source>
        <dbReference type="Proteomes" id="UP000224050"/>
    </source>
</evidence>
<sequence length="125" mass="12502">MAGAADAFKIAAVEAIGALGGLISLHSGDPGTTGANEINGGGYQRLTTTWGSGSIVSGGANDGKARIVGSTLQFSVPGGVTVSYYSVRASNGTFLYARPLTPGVTLNANGVVDVTPEHVYDLETA</sequence>
<dbReference type="InterPro" id="IPR056908">
    <property type="entry name" value="Gp80-like"/>
</dbReference>
<protein>
    <recommendedName>
        <fullName evidence="3">Minor tail protein</fullName>
    </recommendedName>
</protein>
<evidence type="ECO:0000313" key="1">
    <source>
        <dbReference type="EMBL" id="APD19163.1"/>
    </source>
</evidence>
<dbReference type="EMBL" id="KY087992">
    <property type="protein sequence ID" value="APD19163.1"/>
    <property type="molecule type" value="Genomic_DNA"/>
</dbReference>
<gene>
    <name evidence="1" type="ORF">SEA_MITTI_30</name>
</gene>
<name>A0A1J0MDR6_9CAUD</name>
<evidence type="ECO:0008006" key="3">
    <source>
        <dbReference type="Google" id="ProtNLM"/>
    </source>
</evidence>
<proteinExistence type="predicted"/>